<dbReference type="Gene3D" id="3.40.1350.10">
    <property type="match status" value="1"/>
</dbReference>
<proteinExistence type="inferred from homology"/>
<dbReference type="GO" id="GO:0003676">
    <property type="term" value="F:nucleic acid binding"/>
    <property type="evidence" value="ECO:0007669"/>
    <property type="project" value="InterPro"/>
</dbReference>
<sequence length="119" mass="13415">MRAIGDAFEDRALAHLERAGLKIVARNFRTRFGELDLIMRDGATLVFVEVRYRRNRGYGGAAMSVTARKRERLVRAAEGYLAAHPEHAARDCRFDVIAFEGDAEHPDTAWHRAAFDAEA</sequence>
<dbReference type="InterPro" id="IPR011856">
    <property type="entry name" value="tRNA_endonuc-like_dom_sf"/>
</dbReference>
<organism evidence="3 4">
    <name type="scientific">Oleiagrimonas citrea</name>
    <dbReference type="NCBI Taxonomy" id="1665687"/>
    <lineage>
        <taxon>Bacteria</taxon>
        <taxon>Pseudomonadati</taxon>
        <taxon>Pseudomonadota</taxon>
        <taxon>Gammaproteobacteria</taxon>
        <taxon>Lysobacterales</taxon>
        <taxon>Rhodanobacteraceae</taxon>
        <taxon>Oleiagrimonas</taxon>
    </lineage>
</organism>
<evidence type="ECO:0000256" key="2">
    <source>
        <dbReference type="HAMAP-Rule" id="MF_00048"/>
    </source>
</evidence>
<dbReference type="Proteomes" id="UP000541636">
    <property type="component" value="Unassembled WGS sequence"/>
</dbReference>
<dbReference type="HAMAP" id="MF_00048">
    <property type="entry name" value="UPF0102"/>
    <property type="match status" value="1"/>
</dbReference>
<dbReference type="InterPro" id="IPR003509">
    <property type="entry name" value="UPF0102_YraN-like"/>
</dbReference>
<protein>
    <recommendedName>
        <fullName evidence="2">UPF0102 protein HF690_11140</fullName>
    </recommendedName>
</protein>
<dbReference type="EMBL" id="JAAZQD010000004">
    <property type="protein sequence ID" value="NKZ39503.1"/>
    <property type="molecule type" value="Genomic_DNA"/>
</dbReference>
<reference evidence="3 4" key="1">
    <citation type="journal article" date="2017" name="Int. J. Syst. Evol. Microbiol.">
        <title>Oleiagrimonas citrea sp. nov., a marine bacterium isolated from tidal flat sediment and emended description of the genus Oleiagrimonas Fang et al. 2015 and Oleiagrimonas soli.</title>
        <authorList>
            <person name="Yang S.H."/>
            <person name="Seo H.S."/>
            <person name="Seong C.N."/>
            <person name="Kwon K.K."/>
        </authorList>
    </citation>
    <scope>NUCLEOTIDE SEQUENCE [LARGE SCALE GENOMIC DNA]</scope>
    <source>
        <strain evidence="3 4">MEBiC09124</strain>
    </source>
</reference>
<dbReference type="PANTHER" id="PTHR34039:SF1">
    <property type="entry name" value="UPF0102 PROTEIN YRAN"/>
    <property type="match status" value="1"/>
</dbReference>
<evidence type="ECO:0000313" key="4">
    <source>
        <dbReference type="Proteomes" id="UP000541636"/>
    </source>
</evidence>
<keyword evidence="4" id="KW-1185">Reference proteome</keyword>
<dbReference type="SUPFAM" id="SSF52980">
    <property type="entry name" value="Restriction endonuclease-like"/>
    <property type="match status" value="1"/>
</dbReference>
<dbReference type="PANTHER" id="PTHR34039">
    <property type="entry name" value="UPF0102 PROTEIN YRAN"/>
    <property type="match status" value="1"/>
</dbReference>
<dbReference type="InterPro" id="IPR011335">
    <property type="entry name" value="Restrct_endonuc-II-like"/>
</dbReference>
<evidence type="ECO:0000256" key="1">
    <source>
        <dbReference type="ARBA" id="ARBA00006738"/>
    </source>
</evidence>
<dbReference type="NCBIfam" id="NF009150">
    <property type="entry name" value="PRK12497.1-3"/>
    <property type="match status" value="1"/>
</dbReference>
<dbReference type="NCBIfam" id="TIGR00252">
    <property type="entry name" value="YraN family protein"/>
    <property type="match status" value="1"/>
</dbReference>
<evidence type="ECO:0000313" key="3">
    <source>
        <dbReference type="EMBL" id="NKZ39503.1"/>
    </source>
</evidence>
<dbReference type="AlphaFoldDB" id="A0A846ZPX9"/>
<gene>
    <name evidence="3" type="ORF">HF690_11140</name>
</gene>
<comment type="similarity">
    <text evidence="1 2">Belongs to the UPF0102 family.</text>
</comment>
<comment type="caution">
    <text evidence="3">The sequence shown here is derived from an EMBL/GenBank/DDBJ whole genome shotgun (WGS) entry which is preliminary data.</text>
</comment>
<dbReference type="RefSeq" id="WP_168609491.1">
    <property type="nucleotide sequence ID" value="NZ_JAAZQD010000004.1"/>
</dbReference>
<accession>A0A846ZPX9</accession>
<dbReference type="Pfam" id="PF02021">
    <property type="entry name" value="UPF0102"/>
    <property type="match status" value="1"/>
</dbReference>
<name>A0A846ZPX9_9GAMM</name>